<dbReference type="InterPro" id="IPR052999">
    <property type="entry name" value="PTS1_Protein"/>
</dbReference>
<dbReference type="AlphaFoldDB" id="A0AAV9PDD6"/>
<dbReference type="SUPFAM" id="SSF69118">
    <property type="entry name" value="AhpD-like"/>
    <property type="match status" value="1"/>
</dbReference>
<dbReference type="GeneID" id="89925996"/>
<dbReference type="RefSeq" id="XP_064660534.1">
    <property type="nucleotide sequence ID" value="XM_064801904.1"/>
</dbReference>
<evidence type="ECO:0000313" key="2">
    <source>
        <dbReference type="Proteomes" id="UP001337655"/>
    </source>
</evidence>
<organism evidence="1 2">
    <name type="scientific">Saxophila tyrrhenica</name>
    <dbReference type="NCBI Taxonomy" id="1690608"/>
    <lineage>
        <taxon>Eukaryota</taxon>
        <taxon>Fungi</taxon>
        <taxon>Dikarya</taxon>
        <taxon>Ascomycota</taxon>
        <taxon>Pezizomycotina</taxon>
        <taxon>Dothideomycetes</taxon>
        <taxon>Dothideomycetidae</taxon>
        <taxon>Mycosphaerellales</taxon>
        <taxon>Extremaceae</taxon>
        <taxon>Saxophila</taxon>
    </lineage>
</organism>
<dbReference type="Gene3D" id="1.20.1290.10">
    <property type="entry name" value="AhpD-like"/>
    <property type="match status" value="1"/>
</dbReference>
<sequence length="243" mass="27734">MALTNPSSDDALKLFQDIEKHFPSTLGTDKWQILAISAITAGGHPHFAATLYRHLISQPAYSTSAQRQALIRRLREALVKLVSVVGVPKPLEAVFSIANIEREEDKDYSCSREDWQADEANRKRGAEWLAKIYRHNDARTKDRMAAHRDFRWLSVEITYGLYLSDQRILDEVDTELVVLSGIMMQNLKTETGWHLRGIRRIGVSYDDVELIQQCIEKVADFCGLQLTRVPRVKDIEHEVDATS</sequence>
<gene>
    <name evidence="1" type="ORF">LTR77_004651</name>
</gene>
<dbReference type="Proteomes" id="UP001337655">
    <property type="component" value="Unassembled WGS sequence"/>
</dbReference>
<accession>A0AAV9PDD6</accession>
<dbReference type="InterPro" id="IPR029032">
    <property type="entry name" value="AhpD-like"/>
</dbReference>
<proteinExistence type="predicted"/>
<evidence type="ECO:0000313" key="1">
    <source>
        <dbReference type="EMBL" id="KAK5171506.1"/>
    </source>
</evidence>
<keyword evidence="2" id="KW-1185">Reference proteome</keyword>
<name>A0AAV9PDD6_9PEZI</name>
<comment type="caution">
    <text evidence="1">The sequence shown here is derived from an EMBL/GenBank/DDBJ whole genome shotgun (WGS) entry which is preliminary data.</text>
</comment>
<dbReference type="PANTHER" id="PTHR28180">
    <property type="entry name" value="CONSERVED MITOCHONDRIAL PROTEIN-RELATED"/>
    <property type="match status" value="1"/>
</dbReference>
<reference evidence="1 2" key="1">
    <citation type="submission" date="2023-08" db="EMBL/GenBank/DDBJ databases">
        <title>Black Yeasts Isolated from many extreme environments.</title>
        <authorList>
            <person name="Coleine C."/>
            <person name="Stajich J.E."/>
            <person name="Selbmann L."/>
        </authorList>
    </citation>
    <scope>NUCLEOTIDE SEQUENCE [LARGE SCALE GENOMIC DNA]</scope>
    <source>
        <strain evidence="1 2">CCFEE 5935</strain>
    </source>
</reference>
<protein>
    <submittedName>
        <fullName evidence="1">Uncharacterized protein</fullName>
    </submittedName>
</protein>
<dbReference type="EMBL" id="JAVRRT010000006">
    <property type="protein sequence ID" value="KAK5171506.1"/>
    <property type="molecule type" value="Genomic_DNA"/>
</dbReference>
<dbReference type="PANTHER" id="PTHR28180:SF5">
    <property type="entry name" value="DNA POLYMERASE ALPHA SUBUNIT B"/>
    <property type="match status" value="1"/>
</dbReference>